<protein>
    <submittedName>
        <fullName evidence="1">Uncharacterized protein</fullName>
    </submittedName>
</protein>
<reference evidence="1" key="1">
    <citation type="submission" date="2014-09" db="EMBL/GenBank/DDBJ databases">
        <authorList>
            <person name="Magalhaes I.L.F."/>
            <person name="Oliveira U."/>
            <person name="Santos F.R."/>
            <person name="Vidigal T.H.D.A."/>
            <person name="Brescovit A.D."/>
            <person name="Santos A.J."/>
        </authorList>
    </citation>
    <scope>NUCLEOTIDE SEQUENCE</scope>
    <source>
        <tissue evidence="1">Shoot tissue taken approximately 20 cm above the soil surface</tissue>
    </source>
</reference>
<reference evidence="1" key="2">
    <citation type="journal article" date="2015" name="Data Brief">
        <title>Shoot transcriptome of the giant reed, Arundo donax.</title>
        <authorList>
            <person name="Barrero R.A."/>
            <person name="Guerrero F.D."/>
            <person name="Moolhuijzen P."/>
            <person name="Goolsby J.A."/>
            <person name="Tidwell J."/>
            <person name="Bellgard S.E."/>
            <person name="Bellgard M.I."/>
        </authorList>
    </citation>
    <scope>NUCLEOTIDE SEQUENCE</scope>
    <source>
        <tissue evidence="1">Shoot tissue taken approximately 20 cm above the soil surface</tissue>
    </source>
</reference>
<sequence>MQWIKIDCALAKLVWLGTLSATNFSALMPRNLRVPDEWHSARQAVPRN</sequence>
<evidence type="ECO:0000313" key="1">
    <source>
        <dbReference type="EMBL" id="JAD43817.1"/>
    </source>
</evidence>
<dbReference type="AlphaFoldDB" id="A0A0A9A9T6"/>
<name>A0A0A9A9T6_ARUDO</name>
<organism evidence="1">
    <name type="scientific">Arundo donax</name>
    <name type="common">Giant reed</name>
    <name type="synonym">Donax arundinaceus</name>
    <dbReference type="NCBI Taxonomy" id="35708"/>
    <lineage>
        <taxon>Eukaryota</taxon>
        <taxon>Viridiplantae</taxon>
        <taxon>Streptophyta</taxon>
        <taxon>Embryophyta</taxon>
        <taxon>Tracheophyta</taxon>
        <taxon>Spermatophyta</taxon>
        <taxon>Magnoliopsida</taxon>
        <taxon>Liliopsida</taxon>
        <taxon>Poales</taxon>
        <taxon>Poaceae</taxon>
        <taxon>PACMAD clade</taxon>
        <taxon>Arundinoideae</taxon>
        <taxon>Arundineae</taxon>
        <taxon>Arundo</taxon>
    </lineage>
</organism>
<proteinExistence type="predicted"/>
<accession>A0A0A9A9T6</accession>
<dbReference type="EMBL" id="GBRH01254078">
    <property type="protein sequence ID" value="JAD43817.1"/>
    <property type="molecule type" value="Transcribed_RNA"/>
</dbReference>